<keyword evidence="3" id="KW-1185">Reference proteome</keyword>
<sequence length="112" mass="11436">MFSKLSAVVLAAFAFTTNAAVLNMYSDDNCEDWVGSRNVWDNTCAEGVPGFQSFVITSGGGGGQLVTTWSPDACAGPYTNCVSAGSVGQCFLATDYAGGSNAISSSYTCGSV</sequence>
<dbReference type="HOGENOM" id="CLU_2158995_0_0_1"/>
<proteinExistence type="predicted"/>
<evidence type="ECO:0000313" key="2">
    <source>
        <dbReference type="EMBL" id="KIN09035.1"/>
    </source>
</evidence>
<accession>A0A0C3I1U6</accession>
<dbReference type="Proteomes" id="UP000054321">
    <property type="component" value="Unassembled WGS sequence"/>
</dbReference>
<evidence type="ECO:0000313" key="3">
    <source>
        <dbReference type="Proteomes" id="UP000054321"/>
    </source>
</evidence>
<dbReference type="EMBL" id="KN832870">
    <property type="protein sequence ID" value="KIN09035.1"/>
    <property type="molecule type" value="Genomic_DNA"/>
</dbReference>
<protein>
    <submittedName>
        <fullName evidence="2">Uncharacterized protein</fullName>
    </submittedName>
</protein>
<feature type="chain" id="PRO_5002165740" evidence="1">
    <location>
        <begin position="20"/>
        <end position="112"/>
    </location>
</feature>
<feature type="signal peptide" evidence="1">
    <location>
        <begin position="1"/>
        <end position="19"/>
    </location>
</feature>
<dbReference type="OrthoDB" id="3598923at2759"/>
<reference evidence="2 3" key="1">
    <citation type="submission" date="2014-04" db="EMBL/GenBank/DDBJ databases">
        <authorList>
            <consortium name="DOE Joint Genome Institute"/>
            <person name="Kuo A."/>
            <person name="Martino E."/>
            <person name="Perotto S."/>
            <person name="Kohler A."/>
            <person name="Nagy L.G."/>
            <person name="Floudas D."/>
            <person name="Copeland A."/>
            <person name="Barry K.W."/>
            <person name="Cichocki N."/>
            <person name="Veneault-Fourrey C."/>
            <person name="LaButti K."/>
            <person name="Lindquist E.A."/>
            <person name="Lipzen A."/>
            <person name="Lundell T."/>
            <person name="Morin E."/>
            <person name="Murat C."/>
            <person name="Sun H."/>
            <person name="Tunlid A."/>
            <person name="Henrissat B."/>
            <person name="Grigoriev I.V."/>
            <person name="Hibbett D.S."/>
            <person name="Martin F."/>
            <person name="Nordberg H.P."/>
            <person name="Cantor M.N."/>
            <person name="Hua S.X."/>
        </authorList>
    </citation>
    <scope>NUCLEOTIDE SEQUENCE [LARGE SCALE GENOMIC DNA]</scope>
    <source>
        <strain evidence="2 3">Zn</strain>
    </source>
</reference>
<name>A0A0C3I1U6_OIDMZ</name>
<reference evidence="3" key="2">
    <citation type="submission" date="2015-01" db="EMBL/GenBank/DDBJ databases">
        <title>Evolutionary Origins and Diversification of the Mycorrhizal Mutualists.</title>
        <authorList>
            <consortium name="DOE Joint Genome Institute"/>
            <consortium name="Mycorrhizal Genomics Consortium"/>
            <person name="Kohler A."/>
            <person name="Kuo A."/>
            <person name="Nagy L.G."/>
            <person name="Floudas D."/>
            <person name="Copeland A."/>
            <person name="Barry K.W."/>
            <person name="Cichocki N."/>
            <person name="Veneault-Fourrey C."/>
            <person name="LaButti K."/>
            <person name="Lindquist E.A."/>
            <person name="Lipzen A."/>
            <person name="Lundell T."/>
            <person name="Morin E."/>
            <person name="Murat C."/>
            <person name="Riley R."/>
            <person name="Ohm R."/>
            <person name="Sun H."/>
            <person name="Tunlid A."/>
            <person name="Henrissat B."/>
            <person name="Grigoriev I.V."/>
            <person name="Hibbett D.S."/>
            <person name="Martin F."/>
        </authorList>
    </citation>
    <scope>NUCLEOTIDE SEQUENCE [LARGE SCALE GENOMIC DNA]</scope>
    <source>
        <strain evidence="3">Zn</strain>
    </source>
</reference>
<organism evidence="2 3">
    <name type="scientific">Oidiodendron maius (strain Zn)</name>
    <dbReference type="NCBI Taxonomy" id="913774"/>
    <lineage>
        <taxon>Eukaryota</taxon>
        <taxon>Fungi</taxon>
        <taxon>Dikarya</taxon>
        <taxon>Ascomycota</taxon>
        <taxon>Pezizomycotina</taxon>
        <taxon>Leotiomycetes</taxon>
        <taxon>Leotiomycetes incertae sedis</taxon>
        <taxon>Myxotrichaceae</taxon>
        <taxon>Oidiodendron</taxon>
    </lineage>
</organism>
<keyword evidence="1" id="KW-0732">Signal</keyword>
<dbReference type="AlphaFoldDB" id="A0A0C3I1U6"/>
<dbReference type="InParanoid" id="A0A0C3I1U6"/>
<evidence type="ECO:0000256" key="1">
    <source>
        <dbReference type="SAM" id="SignalP"/>
    </source>
</evidence>
<gene>
    <name evidence="2" type="ORF">OIDMADRAFT_48871</name>
</gene>